<gene>
    <name evidence="2" type="ORF">GCT13_15920</name>
</gene>
<evidence type="ECO:0000313" key="3">
    <source>
        <dbReference type="Proteomes" id="UP000484381"/>
    </source>
</evidence>
<organism evidence="2 3">
    <name type="scientific">Paraburkholderia franconis</name>
    <dbReference type="NCBI Taxonomy" id="2654983"/>
    <lineage>
        <taxon>Bacteria</taxon>
        <taxon>Pseudomonadati</taxon>
        <taxon>Pseudomonadota</taxon>
        <taxon>Betaproteobacteria</taxon>
        <taxon>Burkholderiales</taxon>
        <taxon>Burkholderiaceae</taxon>
        <taxon>Paraburkholderia</taxon>
    </lineage>
</organism>
<dbReference type="EMBL" id="WHNP01000013">
    <property type="protein sequence ID" value="MPW18359.1"/>
    <property type="molecule type" value="Genomic_DNA"/>
</dbReference>
<reference evidence="2 3" key="1">
    <citation type="submission" date="2019-10" db="EMBL/GenBank/DDBJ databases">
        <title>Paraburkholderia sp. isolated from nodules of Mimosa pudica from Brazilian Atlantic Forest soils.</title>
        <authorList>
            <person name="Paulitsch F."/>
            <person name="Hungria M."/>
            <person name="Dall'Agnol R."/>
        </authorList>
    </citation>
    <scope>NUCLEOTIDE SEQUENCE [LARGE SCALE GENOMIC DNA]</scope>
    <source>
        <strain evidence="2 3">CNPSo 3157</strain>
    </source>
</reference>
<keyword evidence="3" id="KW-1185">Reference proteome</keyword>
<comment type="caution">
    <text evidence="2">The sequence shown here is derived from an EMBL/GenBank/DDBJ whole genome shotgun (WGS) entry which is preliminary data.</text>
</comment>
<dbReference type="AlphaFoldDB" id="A0A7X1TGM6"/>
<dbReference type="RefSeq" id="WP_152759683.1">
    <property type="nucleotide sequence ID" value="NZ_WHNP01000013.1"/>
</dbReference>
<sequence length="86" mass="9525">MNLIFWRQTLTPAQFDLGPWLVEPPAFDAASLRLAAIEATNVRTTPLPREKSASSAGRGIDMSTARPPSGDPQENQRDHRNARRQA</sequence>
<name>A0A7X1TGM6_9BURK</name>
<dbReference type="Proteomes" id="UP000484381">
    <property type="component" value="Unassembled WGS sequence"/>
</dbReference>
<accession>A0A7X1TGM6</accession>
<evidence type="ECO:0000256" key="1">
    <source>
        <dbReference type="SAM" id="MobiDB-lite"/>
    </source>
</evidence>
<protein>
    <submittedName>
        <fullName evidence="2">Uncharacterized protein</fullName>
    </submittedName>
</protein>
<evidence type="ECO:0000313" key="2">
    <source>
        <dbReference type="EMBL" id="MPW18359.1"/>
    </source>
</evidence>
<feature type="region of interest" description="Disordered" evidence="1">
    <location>
        <begin position="41"/>
        <end position="86"/>
    </location>
</feature>
<proteinExistence type="predicted"/>